<evidence type="ECO:0000256" key="4">
    <source>
        <dbReference type="ARBA" id="ARBA00022692"/>
    </source>
</evidence>
<proteinExistence type="inferred from homology"/>
<evidence type="ECO:0000256" key="3">
    <source>
        <dbReference type="ARBA" id="ARBA00022475"/>
    </source>
</evidence>
<evidence type="ECO:0000256" key="2">
    <source>
        <dbReference type="ARBA" id="ARBA00009298"/>
    </source>
</evidence>
<feature type="domain" description="MgtC/SapB/SrpB/YhiD N-terminal" evidence="8">
    <location>
        <begin position="17"/>
        <end position="143"/>
    </location>
</feature>
<dbReference type="PANTHER" id="PTHR33778:SF1">
    <property type="entry name" value="MAGNESIUM TRANSPORTER YHID-RELATED"/>
    <property type="match status" value="1"/>
</dbReference>
<dbReference type="InterPro" id="IPR049177">
    <property type="entry name" value="MgtC_SapB_SrpB_YhiD_N"/>
</dbReference>
<comment type="similarity">
    <text evidence="2">Belongs to the MgtC/SapB family.</text>
</comment>
<evidence type="ECO:0000313" key="10">
    <source>
        <dbReference type="Proteomes" id="UP000268084"/>
    </source>
</evidence>
<feature type="transmembrane region" description="Helical" evidence="7">
    <location>
        <begin position="125"/>
        <end position="144"/>
    </location>
</feature>
<evidence type="ECO:0000313" key="9">
    <source>
        <dbReference type="EMBL" id="AZI56976.1"/>
    </source>
</evidence>
<keyword evidence="5 7" id="KW-1133">Transmembrane helix</keyword>
<dbReference type="PRINTS" id="PR01837">
    <property type="entry name" value="MGTCSAPBPROT"/>
</dbReference>
<dbReference type="InterPro" id="IPR003416">
    <property type="entry name" value="MgtC/SapB/SrpB/YhiD_fam"/>
</dbReference>
<sequence length="243" mass="25921">MDIQIFNDTTGTELALLGITFVLSCVIGLERQFYQKSAGMRTHVLVALGSCTFTLVSAFGFAGVLGQDVNLDPSRIAAQIVSGIGFLGAGVIFMRRNVVRGLTTAATIWVSAAVGMACGAGMPTLAAALTLLHMVALLVISPLIRRLPTQDRKRVVLITYRDGQGVLRLILAEATEMGFEASVLATKVLSRTDSEPAVAVRMRFRGGAPMSDLLLTLSEIPGVQQARLSNTSEDDSDDDDDYL</sequence>
<dbReference type="GO" id="GO:0005886">
    <property type="term" value="C:plasma membrane"/>
    <property type="evidence" value="ECO:0007669"/>
    <property type="project" value="UniProtKB-SubCell"/>
</dbReference>
<dbReference type="EMBL" id="CP034170">
    <property type="protein sequence ID" value="AZI56976.1"/>
    <property type="molecule type" value="Genomic_DNA"/>
</dbReference>
<dbReference type="AlphaFoldDB" id="A0A3G8ZSD1"/>
<dbReference type="PANTHER" id="PTHR33778">
    <property type="entry name" value="PROTEIN MGTC"/>
    <property type="match status" value="1"/>
</dbReference>
<organism evidence="9 10">
    <name type="scientific">Nakamurella antarctica</name>
    <dbReference type="NCBI Taxonomy" id="1902245"/>
    <lineage>
        <taxon>Bacteria</taxon>
        <taxon>Bacillati</taxon>
        <taxon>Actinomycetota</taxon>
        <taxon>Actinomycetes</taxon>
        <taxon>Nakamurellales</taxon>
        <taxon>Nakamurellaceae</taxon>
        <taxon>Nakamurella</taxon>
    </lineage>
</organism>
<accession>A0A3G8ZSD1</accession>
<reference evidence="9 10" key="2">
    <citation type="submission" date="2018-12" db="EMBL/GenBank/DDBJ databases">
        <title>Nakamurella antarcticus sp. nov., isolated from Antarctica South Shetland Islands soil.</title>
        <authorList>
            <person name="Peng F."/>
        </authorList>
    </citation>
    <scope>NUCLEOTIDE SEQUENCE [LARGE SCALE GENOMIC DNA]</scope>
    <source>
        <strain evidence="9 10">S14-144</strain>
    </source>
</reference>
<keyword evidence="10" id="KW-1185">Reference proteome</keyword>
<evidence type="ECO:0000256" key="6">
    <source>
        <dbReference type="ARBA" id="ARBA00023136"/>
    </source>
</evidence>
<protein>
    <submittedName>
        <fullName evidence="9">MgtC/SapB family protein</fullName>
    </submittedName>
</protein>
<gene>
    <name evidence="9" type="ORF">EH165_01130</name>
</gene>
<keyword evidence="4 7" id="KW-0812">Transmembrane</keyword>
<evidence type="ECO:0000256" key="1">
    <source>
        <dbReference type="ARBA" id="ARBA00004651"/>
    </source>
</evidence>
<keyword evidence="3" id="KW-1003">Cell membrane</keyword>
<dbReference type="KEGG" id="nak:EH165_01130"/>
<feature type="transmembrane region" description="Helical" evidence="7">
    <location>
        <begin position="101"/>
        <end position="119"/>
    </location>
</feature>
<evidence type="ECO:0000259" key="8">
    <source>
        <dbReference type="Pfam" id="PF02308"/>
    </source>
</evidence>
<name>A0A3G8ZSD1_9ACTN</name>
<evidence type="ECO:0000256" key="7">
    <source>
        <dbReference type="SAM" id="Phobius"/>
    </source>
</evidence>
<evidence type="ECO:0000256" key="5">
    <source>
        <dbReference type="ARBA" id="ARBA00022989"/>
    </source>
</evidence>
<comment type="subcellular location">
    <subcellularLocation>
        <location evidence="1">Cell membrane</location>
        <topology evidence="1">Multi-pass membrane protein</topology>
    </subcellularLocation>
</comment>
<dbReference type="Pfam" id="PF02308">
    <property type="entry name" value="MgtC"/>
    <property type="match status" value="1"/>
</dbReference>
<feature type="transmembrane region" description="Helical" evidence="7">
    <location>
        <begin position="76"/>
        <end position="94"/>
    </location>
</feature>
<dbReference type="OrthoDB" id="9811198at2"/>
<dbReference type="Proteomes" id="UP000268084">
    <property type="component" value="Chromosome"/>
</dbReference>
<keyword evidence="6 7" id="KW-0472">Membrane</keyword>
<feature type="transmembrane region" description="Helical" evidence="7">
    <location>
        <begin position="45"/>
        <end position="64"/>
    </location>
</feature>
<reference evidence="9 10" key="1">
    <citation type="submission" date="2018-11" db="EMBL/GenBank/DDBJ databases">
        <authorList>
            <person name="Da X."/>
        </authorList>
    </citation>
    <scope>NUCLEOTIDE SEQUENCE [LARGE SCALE GENOMIC DNA]</scope>
    <source>
        <strain evidence="9 10">S14-144</strain>
    </source>
</reference>